<dbReference type="SUPFAM" id="SSF51556">
    <property type="entry name" value="Metallo-dependent hydrolases"/>
    <property type="match status" value="1"/>
</dbReference>
<keyword evidence="2" id="KW-0378">Hydrolase</keyword>
<dbReference type="EMBL" id="JARUJP010000004">
    <property type="protein sequence ID" value="MDW8800425.1"/>
    <property type="molecule type" value="Genomic_DNA"/>
</dbReference>
<dbReference type="CDD" id="cd01300">
    <property type="entry name" value="YtcJ_like"/>
    <property type="match status" value="1"/>
</dbReference>
<dbReference type="InterPro" id="IPR013108">
    <property type="entry name" value="Amidohydro_3"/>
</dbReference>
<dbReference type="Gene3D" id="3.10.310.70">
    <property type="match status" value="1"/>
</dbReference>
<protein>
    <submittedName>
        <fullName evidence="2">Amidohydrolase</fullName>
        <ecNumber evidence="2">3.5.-.-</ecNumber>
    </submittedName>
</protein>
<feature type="domain" description="Amidohydrolase 3" evidence="1">
    <location>
        <begin position="48"/>
        <end position="539"/>
    </location>
</feature>
<dbReference type="SUPFAM" id="SSF51338">
    <property type="entry name" value="Composite domain of metallo-dependent hydrolases"/>
    <property type="match status" value="1"/>
</dbReference>
<evidence type="ECO:0000313" key="3">
    <source>
        <dbReference type="Proteomes" id="UP001281656"/>
    </source>
</evidence>
<dbReference type="Proteomes" id="UP001281656">
    <property type="component" value="Unassembled WGS sequence"/>
</dbReference>
<reference evidence="2 3" key="1">
    <citation type="submission" date="2023-04" db="EMBL/GenBank/DDBJ databases">
        <title>Clostridium tannerae sp. nov., isolated from the fecal material of an alpaca.</title>
        <authorList>
            <person name="Miller S."/>
            <person name="Hendry M."/>
            <person name="King J."/>
            <person name="Sankaranarayanan K."/>
            <person name="Lawson P.A."/>
        </authorList>
    </citation>
    <scope>NUCLEOTIDE SEQUENCE [LARGE SCALE GENOMIC DNA]</scope>
    <source>
        <strain evidence="2 3">A1-XYC3</strain>
    </source>
</reference>
<gene>
    <name evidence="2" type="ORF">P8V03_04570</name>
</gene>
<name>A0ABU4JQK2_9CLOT</name>
<dbReference type="Pfam" id="PF07969">
    <property type="entry name" value="Amidohydro_3"/>
    <property type="match status" value="1"/>
</dbReference>
<accession>A0ABU4JQK2</accession>
<dbReference type="EC" id="3.5.-.-" evidence="2"/>
<proteinExistence type="predicted"/>
<sequence length="541" mass="60821">MDLIITNGKIHTMDSSKEIVEAVAVKNGKIIKIGKNNEVLSLKTENTEVIDLGGKVMVPGFNDSHMHLLNFANSLKMVELNNCTSIDDILQKTKTFIEEKAIEKGKWVLGKGWNHDYFQSEKRFPTRYDLDKISTEHPIVLTRACIHIAVVNSKALELAGITKGTPQIEGGQFDVDEKGEPLGIFREKALALINNKIPSPTLQEVKEMIKEAAAYANSQGLTSIQSDDFGHIPGVDYDMVIKAYKELKDENNLTLRIYEQYLLKTMDKVTNFLREGYMTGQGDEFFKIGPLKILVDGSLGARTAALCAPYSDDPSTSGILVYTQKELDELIGIAHRQGMQVAVHCIGDKPMYMTFEAIEKALQVIPRKNHRHSIVHCQITDETLLNKFKELDVLAHIQPIFIHYDLHMVEDRIGKNRMENSYAFKTMLQKGIHIALGTDCPVEPLDVMPSIYCAVTRKDLKGYPEEGWMPEQRLTVEEALYNYTLGSAYASFEENIKGSITEGKLADMVVLSEDIFQVSEDKIKDIQIQMTILGGKVVFKR</sequence>
<comment type="caution">
    <text evidence="2">The sequence shown here is derived from an EMBL/GenBank/DDBJ whole genome shotgun (WGS) entry which is preliminary data.</text>
</comment>
<dbReference type="Gene3D" id="3.20.20.140">
    <property type="entry name" value="Metal-dependent hydrolases"/>
    <property type="match status" value="1"/>
</dbReference>
<dbReference type="PANTHER" id="PTHR22642:SF2">
    <property type="entry name" value="PROTEIN LONG AFTER FAR-RED 3"/>
    <property type="match status" value="1"/>
</dbReference>
<dbReference type="InterPro" id="IPR033932">
    <property type="entry name" value="YtcJ-like"/>
</dbReference>
<keyword evidence="3" id="KW-1185">Reference proteome</keyword>
<organism evidence="2 3">
    <name type="scientific">Clostridium tanneri</name>
    <dbReference type="NCBI Taxonomy" id="3037988"/>
    <lineage>
        <taxon>Bacteria</taxon>
        <taxon>Bacillati</taxon>
        <taxon>Bacillota</taxon>
        <taxon>Clostridia</taxon>
        <taxon>Eubacteriales</taxon>
        <taxon>Clostridiaceae</taxon>
        <taxon>Clostridium</taxon>
    </lineage>
</organism>
<dbReference type="RefSeq" id="WP_318796940.1">
    <property type="nucleotide sequence ID" value="NZ_JARUJP010000004.1"/>
</dbReference>
<dbReference type="PANTHER" id="PTHR22642">
    <property type="entry name" value="IMIDAZOLONEPROPIONASE"/>
    <property type="match status" value="1"/>
</dbReference>
<dbReference type="InterPro" id="IPR011059">
    <property type="entry name" value="Metal-dep_hydrolase_composite"/>
</dbReference>
<dbReference type="GO" id="GO:0016787">
    <property type="term" value="F:hydrolase activity"/>
    <property type="evidence" value="ECO:0007669"/>
    <property type="project" value="UniProtKB-KW"/>
</dbReference>
<dbReference type="Gene3D" id="2.30.40.10">
    <property type="entry name" value="Urease, subunit C, domain 1"/>
    <property type="match status" value="1"/>
</dbReference>
<evidence type="ECO:0000313" key="2">
    <source>
        <dbReference type="EMBL" id="MDW8800425.1"/>
    </source>
</evidence>
<dbReference type="InterPro" id="IPR032466">
    <property type="entry name" value="Metal_Hydrolase"/>
</dbReference>
<evidence type="ECO:0000259" key="1">
    <source>
        <dbReference type="Pfam" id="PF07969"/>
    </source>
</evidence>